<feature type="domain" description="Pru" evidence="6">
    <location>
        <begin position="1"/>
        <end position="136"/>
    </location>
</feature>
<dbReference type="Proteomes" id="UP001378960">
    <property type="component" value="Unassembled WGS sequence"/>
</dbReference>
<dbReference type="GO" id="GO:0008541">
    <property type="term" value="C:proteasome regulatory particle, lid subcomplex"/>
    <property type="evidence" value="ECO:0007669"/>
    <property type="project" value="TreeGrafter"/>
</dbReference>
<evidence type="ECO:0000313" key="7">
    <source>
        <dbReference type="EMBL" id="GMM46994.1"/>
    </source>
</evidence>
<dbReference type="InterPro" id="IPR038633">
    <property type="entry name" value="Rpn13/ADRM1_Pru_sf"/>
</dbReference>
<gene>
    <name evidence="7" type="ORF">DAPK24_035690</name>
</gene>
<protein>
    <submittedName>
        <fullName evidence="7">Proteasome regulatory particle lid subunit</fullName>
    </submittedName>
</protein>
<dbReference type="Pfam" id="PF04683">
    <property type="entry name" value="Rpn13_ADRM1_Pru"/>
    <property type="match status" value="1"/>
</dbReference>
<dbReference type="InterPro" id="IPR006773">
    <property type="entry name" value="Rpn13/ADRM1"/>
</dbReference>
<evidence type="ECO:0000259" key="6">
    <source>
        <dbReference type="PROSITE" id="PS51917"/>
    </source>
</evidence>
<evidence type="ECO:0000256" key="5">
    <source>
        <dbReference type="ARBA" id="ARBA00023242"/>
    </source>
</evidence>
<evidence type="ECO:0000256" key="2">
    <source>
        <dbReference type="ARBA" id="ARBA00004496"/>
    </source>
</evidence>
<dbReference type="PROSITE" id="PS51917">
    <property type="entry name" value="PRU"/>
    <property type="match status" value="1"/>
</dbReference>
<evidence type="ECO:0000313" key="8">
    <source>
        <dbReference type="Proteomes" id="UP001378960"/>
    </source>
</evidence>
<dbReference type="GO" id="GO:0061133">
    <property type="term" value="F:endopeptidase activator activity"/>
    <property type="evidence" value="ECO:0007669"/>
    <property type="project" value="TreeGrafter"/>
</dbReference>
<keyword evidence="4 7" id="KW-0647">Proteasome</keyword>
<organism evidence="7 8">
    <name type="scientific">Pichia kluyveri</name>
    <name type="common">Yeast</name>
    <dbReference type="NCBI Taxonomy" id="36015"/>
    <lineage>
        <taxon>Eukaryota</taxon>
        <taxon>Fungi</taxon>
        <taxon>Dikarya</taxon>
        <taxon>Ascomycota</taxon>
        <taxon>Saccharomycotina</taxon>
        <taxon>Pichiomycetes</taxon>
        <taxon>Pichiales</taxon>
        <taxon>Pichiaceae</taxon>
        <taxon>Pichia</taxon>
    </lineage>
</organism>
<dbReference type="GO" id="GO:0070628">
    <property type="term" value="F:proteasome binding"/>
    <property type="evidence" value="ECO:0007669"/>
    <property type="project" value="TreeGrafter"/>
</dbReference>
<sequence length="139" mass="15652">MPVTLPLKFNAGKVLYDEDTNECTPAQTPGEIIIEHSPEGEGCYSFTWRPRGKDQNVEGDELFVFQGDVVWKKINSCKSGRVYMFAFLSSGAKHFFWMQDPNGFATEDTDDEALLSKDSPRDLELAAMIKEVFSDGQDE</sequence>
<evidence type="ECO:0000256" key="1">
    <source>
        <dbReference type="ARBA" id="ARBA00004123"/>
    </source>
</evidence>
<dbReference type="EMBL" id="BTGB01000005">
    <property type="protein sequence ID" value="GMM46994.1"/>
    <property type="molecule type" value="Genomic_DNA"/>
</dbReference>
<dbReference type="Gene3D" id="2.30.29.70">
    <property type="entry name" value="Proteasomal ubiquitin receptor Rpn13/ADRM1"/>
    <property type="match status" value="1"/>
</dbReference>
<evidence type="ECO:0000256" key="4">
    <source>
        <dbReference type="ARBA" id="ARBA00022942"/>
    </source>
</evidence>
<dbReference type="GO" id="GO:0005634">
    <property type="term" value="C:nucleus"/>
    <property type="evidence" value="ECO:0007669"/>
    <property type="project" value="UniProtKB-SubCell"/>
</dbReference>
<comment type="caution">
    <text evidence="7">The sequence shown here is derived from an EMBL/GenBank/DDBJ whole genome shotgun (WGS) entry which is preliminary data.</text>
</comment>
<name>A0AAV5R680_PICKL</name>
<dbReference type="PANTHER" id="PTHR12225:SF0">
    <property type="entry name" value="PROTEASOMAL UBIQUITIN RECEPTOR ADRM1"/>
    <property type="match status" value="1"/>
</dbReference>
<dbReference type="PANTHER" id="PTHR12225">
    <property type="entry name" value="ADHESION REGULATING MOLECULE 1 110 KDA CELL MEMBRANE GLYCOPROTEIN"/>
    <property type="match status" value="1"/>
</dbReference>
<keyword evidence="5" id="KW-0539">Nucleus</keyword>
<evidence type="ECO:0000256" key="3">
    <source>
        <dbReference type="ARBA" id="ARBA00022490"/>
    </source>
</evidence>
<dbReference type="AlphaFoldDB" id="A0AAV5R680"/>
<accession>A0AAV5R680</accession>
<dbReference type="InterPro" id="IPR044868">
    <property type="entry name" value="Rpn13/ADRM1_Pru"/>
</dbReference>
<proteinExistence type="predicted"/>
<dbReference type="GO" id="GO:0005737">
    <property type="term" value="C:cytoplasm"/>
    <property type="evidence" value="ECO:0007669"/>
    <property type="project" value="UniProtKB-SubCell"/>
</dbReference>
<comment type="subcellular location">
    <subcellularLocation>
        <location evidence="2">Cytoplasm</location>
    </subcellularLocation>
    <subcellularLocation>
        <location evidence="1">Nucleus</location>
    </subcellularLocation>
</comment>
<reference evidence="7 8" key="1">
    <citation type="journal article" date="2023" name="Elife">
        <title>Identification of key yeast species and microbe-microbe interactions impacting larval growth of Drosophila in the wild.</title>
        <authorList>
            <person name="Mure A."/>
            <person name="Sugiura Y."/>
            <person name="Maeda R."/>
            <person name="Honda K."/>
            <person name="Sakurai N."/>
            <person name="Takahashi Y."/>
            <person name="Watada M."/>
            <person name="Katoh T."/>
            <person name="Gotoh A."/>
            <person name="Gotoh Y."/>
            <person name="Taniguchi I."/>
            <person name="Nakamura K."/>
            <person name="Hayashi T."/>
            <person name="Katayama T."/>
            <person name="Uemura T."/>
            <person name="Hattori Y."/>
        </authorList>
    </citation>
    <scope>NUCLEOTIDE SEQUENCE [LARGE SCALE GENOMIC DNA]</scope>
    <source>
        <strain evidence="7 8">PK-24</strain>
    </source>
</reference>
<keyword evidence="8" id="KW-1185">Reference proteome</keyword>
<keyword evidence="3" id="KW-0963">Cytoplasm</keyword>